<protein>
    <submittedName>
        <fullName evidence="1">Uncharacterized protein</fullName>
    </submittedName>
</protein>
<evidence type="ECO:0000313" key="2">
    <source>
        <dbReference type="Proteomes" id="UP001163324"/>
    </source>
</evidence>
<dbReference type="Proteomes" id="UP001163324">
    <property type="component" value="Chromosome 8"/>
</dbReference>
<name>A0ACC0USV7_9HYPO</name>
<dbReference type="EMBL" id="CM047947">
    <property type="protein sequence ID" value="KAI9897160.1"/>
    <property type="molecule type" value="Genomic_DNA"/>
</dbReference>
<accession>A0ACC0USV7</accession>
<proteinExistence type="predicted"/>
<organism evidence="1 2">
    <name type="scientific">Trichothecium roseum</name>
    <dbReference type="NCBI Taxonomy" id="47278"/>
    <lineage>
        <taxon>Eukaryota</taxon>
        <taxon>Fungi</taxon>
        <taxon>Dikarya</taxon>
        <taxon>Ascomycota</taxon>
        <taxon>Pezizomycotina</taxon>
        <taxon>Sordariomycetes</taxon>
        <taxon>Hypocreomycetidae</taxon>
        <taxon>Hypocreales</taxon>
        <taxon>Hypocreales incertae sedis</taxon>
        <taxon>Trichothecium</taxon>
    </lineage>
</organism>
<reference evidence="1" key="1">
    <citation type="submission" date="2022-10" db="EMBL/GenBank/DDBJ databases">
        <title>Complete Genome of Trichothecium roseum strain YXFP-22015, a Plant Pathogen Isolated from Citrus.</title>
        <authorList>
            <person name="Wang Y."/>
            <person name="Zhu L."/>
        </authorList>
    </citation>
    <scope>NUCLEOTIDE SEQUENCE</scope>
    <source>
        <strain evidence="1">YXFP-22015</strain>
    </source>
</reference>
<sequence>MLFSSPKHRSNPPALRSASAGGPPSTWDGNGPVPAAANPASPAIPGLPNLPKPPAPLFCVWDFVRRSHYAMRELDNVREGREVQFPEQIAQAAIGDTNEQKALALYSDVCGRVPMIHMLLTNPMTMQIMTGLDQFDYGDAIIAKSQIAVDSLS</sequence>
<comment type="caution">
    <text evidence="1">The sequence shown here is derived from an EMBL/GenBank/DDBJ whole genome shotgun (WGS) entry which is preliminary data.</text>
</comment>
<gene>
    <name evidence="1" type="ORF">N3K66_008182</name>
</gene>
<evidence type="ECO:0000313" key="1">
    <source>
        <dbReference type="EMBL" id="KAI9897160.1"/>
    </source>
</evidence>
<keyword evidence="2" id="KW-1185">Reference proteome</keyword>